<dbReference type="GO" id="GO:0051707">
    <property type="term" value="P:response to other organism"/>
    <property type="evidence" value="ECO:0007669"/>
    <property type="project" value="UniProtKB-ARBA"/>
</dbReference>
<dbReference type="FunFam" id="3.80.10.10:FF:000610">
    <property type="entry name" value="Plant intracellular Ras-group-related LRR protein 9"/>
    <property type="match status" value="1"/>
</dbReference>
<dbReference type="PANTHER" id="PTHR48051:SF54">
    <property type="entry name" value="LEUCINE-RICH REPEAT-CONTAINING PROTEIN"/>
    <property type="match status" value="1"/>
</dbReference>
<dbReference type="GO" id="GO:0006952">
    <property type="term" value="P:defense response"/>
    <property type="evidence" value="ECO:0007669"/>
    <property type="project" value="UniProtKB-ARBA"/>
</dbReference>
<keyword evidence="1" id="KW-0433">Leucine-rich repeat</keyword>
<feature type="domain" description="Disease resistance R13L4/SHOC-2-like LRR" evidence="7">
    <location>
        <begin position="330"/>
        <end position="431"/>
    </location>
</feature>
<dbReference type="PROSITE" id="PS51450">
    <property type="entry name" value="LRR"/>
    <property type="match status" value="4"/>
</dbReference>
<dbReference type="Pfam" id="PF00560">
    <property type="entry name" value="LRR_1"/>
    <property type="match status" value="1"/>
</dbReference>
<keyword evidence="2" id="KW-0677">Repeat</keyword>
<dbReference type="SMART" id="SM00369">
    <property type="entry name" value="LRR_TYP"/>
    <property type="match status" value="9"/>
</dbReference>
<sequence length="523" mass="58269">MDPNPKNFPILSYVMSKLPSIAPKRATTTSEFDIEQPPLPPSASVSTSKEPHFELTEQMPHLTDSKVIASMRLAVADVAQTRSILQTLGERPDHESVDTAKAKIDEIEAKLANDLGQIGLSPRPAEVDSLQWRAQLSEKEEECREAAEKERQIYKAVVSLDEMHESYEKMLKEAEERLEKIYETAAAGDDSMEENPEVVEEVDEEVVRILQDPSRKGIERVNLSGRKLRFLPEAFGRLSRLVVLDLSNNQLEVIPDSIAGLENLEELNLSSNVLVSVADSIGLLLNLKILDVSGNKLTALPDSICHCRSLVEFDASFNKLTYLPTNIGYELVNLRRLSIHLNKIRSLPSSIGEMSSLRLLDVHFNELRGLPLAIGRLTNLEILNLSSNFSDLTELPDTLGDLTSLKELDLSNNQIHALPDTFGRLDNLTKLNLDQNPLVIPPTVVVNEGVEAVKFFMAKRWLDILEEEERKSMLEVQEQTQPSLLTRSTSWLNSVVSSVSGTVSGYLGSVSKSNVDPYLNQQL</sequence>
<evidence type="ECO:0000259" key="7">
    <source>
        <dbReference type="Pfam" id="PF23598"/>
    </source>
</evidence>
<organism evidence="8 9">
    <name type="scientific">Ilex paraguariensis</name>
    <name type="common">yerba mate</name>
    <dbReference type="NCBI Taxonomy" id="185542"/>
    <lineage>
        <taxon>Eukaryota</taxon>
        <taxon>Viridiplantae</taxon>
        <taxon>Streptophyta</taxon>
        <taxon>Embryophyta</taxon>
        <taxon>Tracheophyta</taxon>
        <taxon>Spermatophyta</taxon>
        <taxon>Magnoliopsida</taxon>
        <taxon>eudicotyledons</taxon>
        <taxon>Gunneridae</taxon>
        <taxon>Pentapetalae</taxon>
        <taxon>asterids</taxon>
        <taxon>campanulids</taxon>
        <taxon>Aquifoliales</taxon>
        <taxon>Aquifoliaceae</taxon>
        <taxon>Ilex</taxon>
    </lineage>
</organism>
<comment type="similarity">
    <text evidence="4">Belongs to the SHOC2 family.</text>
</comment>
<evidence type="ECO:0000256" key="4">
    <source>
        <dbReference type="ARBA" id="ARBA00023786"/>
    </source>
</evidence>
<dbReference type="InterPro" id="IPR050216">
    <property type="entry name" value="LRR_domain-containing"/>
</dbReference>
<dbReference type="AlphaFoldDB" id="A0ABC8R4L5"/>
<keyword evidence="9" id="KW-1185">Reference proteome</keyword>
<evidence type="ECO:0000313" key="9">
    <source>
        <dbReference type="Proteomes" id="UP001642360"/>
    </source>
</evidence>
<dbReference type="SMART" id="SM00365">
    <property type="entry name" value="LRR_SD22"/>
    <property type="match status" value="3"/>
</dbReference>
<protein>
    <recommendedName>
        <fullName evidence="7">Disease resistance R13L4/SHOC-2-like LRR domain-containing protein</fullName>
    </recommendedName>
</protein>
<dbReference type="InterPro" id="IPR055414">
    <property type="entry name" value="LRR_R13L4/SHOC2-like"/>
</dbReference>
<dbReference type="InterPro" id="IPR001611">
    <property type="entry name" value="Leu-rich_rpt"/>
</dbReference>
<keyword evidence="3 5" id="KW-0175">Coiled coil</keyword>
<dbReference type="Gene3D" id="3.80.10.10">
    <property type="entry name" value="Ribonuclease Inhibitor"/>
    <property type="match status" value="2"/>
</dbReference>
<dbReference type="InterPro" id="IPR003591">
    <property type="entry name" value="Leu-rich_rpt_typical-subtyp"/>
</dbReference>
<dbReference type="SMART" id="SM00364">
    <property type="entry name" value="LRR_BAC"/>
    <property type="match status" value="8"/>
</dbReference>
<dbReference type="Pfam" id="PF23598">
    <property type="entry name" value="LRR_14"/>
    <property type="match status" value="1"/>
</dbReference>
<feature type="coiled-coil region" evidence="5">
    <location>
        <begin position="97"/>
        <end position="184"/>
    </location>
</feature>
<feature type="region of interest" description="Disordered" evidence="6">
    <location>
        <begin position="26"/>
        <end position="47"/>
    </location>
</feature>
<dbReference type="Proteomes" id="UP001642360">
    <property type="component" value="Unassembled WGS sequence"/>
</dbReference>
<evidence type="ECO:0000256" key="5">
    <source>
        <dbReference type="SAM" id="Coils"/>
    </source>
</evidence>
<dbReference type="SUPFAM" id="SSF52058">
    <property type="entry name" value="L domain-like"/>
    <property type="match status" value="1"/>
</dbReference>
<reference evidence="8 9" key="1">
    <citation type="submission" date="2024-02" db="EMBL/GenBank/DDBJ databases">
        <authorList>
            <person name="Vignale AGUSTIN F."/>
            <person name="Sosa J E."/>
            <person name="Modenutti C."/>
        </authorList>
    </citation>
    <scope>NUCLEOTIDE SEQUENCE [LARGE SCALE GENOMIC DNA]</scope>
</reference>
<dbReference type="PANTHER" id="PTHR48051">
    <property type="match status" value="1"/>
</dbReference>
<dbReference type="InterPro" id="IPR032675">
    <property type="entry name" value="LRR_dom_sf"/>
</dbReference>
<dbReference type="GO" id="GO:0055046">
    <property type="term" value="P:microgametogenesis"/>
    <property type="evidence" value="ECO:0007669"/>
    <property type="project" value="UniProtKB-ARBA"/>
</dbReference>
<evidence type="ECO:0000256" key="3">
    <source>
        <dbReference type="ARBA" id="ARBA00023054"/>
    </source>
</evidence>
<name>A0ABC8R4L5_9AQUA</name>
<comment type="caution">
    <text evidence="8">The sequence shown here is derived from an EMBL/GenBank/DDBJ whole genome shotgun (WGS) entry which is preliminary data.</text>
</comment>
<dbReference type="Pfam" id="PF13855">
    <property type="entry name" value="LRR_8"/>
    <property type="match status" value="1"/>
</dbReference>
<gene>
    <name evidence="8" type="ORF">ILEXP_LOCUS4565</name>
</gene>
<dbReference type="FunFam" id="3.80.10.10:FF:000746">
    <property type="entry name" value="Plant intracellular Ras-group-related LRR protein 2"/>
    <property type="match status" value="1"/>
</dbReference>
<accession>A0ABC8R4L5</accession>
<evidence type="ECO:0000256" key="6">
    <source>
        <dbReference type="SAM" id="MobiDB-lite"/>
    </source>
</evidence>
<dbReference type="EMBL" id="CAUOFW020000825">
    <property type="protein sequence ID" value="CAK9137548.1"/>
    <property type="molecule type" value="Genomic_DNA"/>
</dbReference>
<evidence type="ECO:0000256" key="1">
    <source>
        <dbReference type="ARBA" id="ARBA00022614"/>
    </source>
</evidence>
<dbReference type="PRINTS" id="PR00019">
    <property type="entry name" value="LEURICHRPT"/>
</dbReference>
<evidence type="ECO:0000313" key="8">
    <source>
        <dbReference type="EMBL" id="CAK9137548.1"/>
    </source>
</evidence>
<proteinExistence type="inferred from homology"/>
<evidence type="ECO:0000256" key="2">
    <source>
        <dbReference type="ARBA" id="ARBA00022737"/>
    </source>
</evidence>